<dbReference type="STRING" id="747676.F4R7Y1"/>
<protein>
    <recommendedName>
        <fullName evidence="5">Methyltransferase</fullName>
    </recommendedName>
</protein>
<dbReference type="RefSeq" id="XP_007405033.1">
    <property type="nucleotide sequence ID" value="XM_007404971.1"/>
</dbReference>
<dbReference type="GO" id="GO:0016491">
    <property type="term" value="F:oxidoreductase activity"/>
    <property type="evidence" value="ECO:0007669"/>
    <property type="project" value="InterPro"/>
</dbReference>
<dbReference type="KEGG" id="mlr:MELLADRAFT_102330"/>
<feature type="region of interest" description="Disordered" evidence="2">
    <location>
        <begin position="64"/>
        <end position="90"/>
    </location>
</feature>
<dbReference type="HOGENOM" id="CLU_042688_1_1_1"/>
<evidence type="ECO:0000313" key="4">
    <source>
        <dbReference type="Proteomes" id="UP000001072"/>
    </source>
</evidence>
<dbReference type="AlphaFoldDB" id="F4R7Y1"/>
<dbReference type="PANTHER" id="PTHR34598">
    <property type="entry name" value="BLL6449 PROTEIN"/>
    <property type="match status" value="1"/>
</dbReference>
<comment type="similarity">
    <text evidence="1">Belongs to the asaB hydroxylase/desaturase family.</text>
</comment>
<evidence type="ECO:0000256" key="1">
    <source>
        <dbReference type="ARBA" id="ARBA00023604"/>
    </source>
</evidence>
<reference evidence="4" key="1">
    <citation type="journal article" date="2011" name="Proc. Natl. Acad. Sci. U.S.A.">
        <title>Obligate biotrophy features unraveled by the genomic analysis of rust fungi.</title>
        <authorList>
            <person name="Duplessis S."/>
            <person name="Cuomo C.A."/>
            <person name="Lin Y.-C."/>
            <person name="Aerts A."/>
            <person name="Tisserant E."/>
            <person name="Veneault-Fourrey C."/>
            <person name="Joly D.L."/>
            <person name="Hacquard S."/>
            <person name="Amselem J."/>
            <person name="Cantarel B.L."/>
            <person name="Chiu R."/>
            <person name="Coutinho P.M."/>
            <person name="Feau N."/>
            <person name="Field M."/>
            <person name="Frey P."/>
            <person name="Gelhaye E."/>
            <person name="Goldberg J."/>
            <person name="Grabherr M.G."/>
            <person name="Kodira C.D."/>
            <person name="Kohler A."/>
            <person name="Kuees U."/>
            <person name="Lindquist E.A."/>
            <person name="Lucas S.M."/>
            <person name="Mago R."/>
            <person name="Mauceli E."/>
            <person name="Morin E."/>
            <person name="Murat C."/>
            <person name="Pangilinan J.L."/>
            <person name="Park R."/>
            <person name="Pearson M."/>
            <person name="Quesneville H."/>
            <person name="Rouhier N."/>
            <person name="Sakthikumar S."/>
            <person name="Salamov A.A."/>
            <person name="Schmutz J."/>
            <person name="Selles B."/>
            <person name="Shapiro H."/>
            <person name="Tanguay P."/>
            <person name="Tuskan G.A."/>
            <person name="Henrissat B."/>
            <person name="Van de Peer Y."/>
            <person name="Rouze P."/>
            <person name="Ellis J.G."/>
            <person name="Dodds P.N."/>
            <person name="Schein J.E."/>
            <person name="Zhong S."/>
            <person name="Hamelin R.C."/>
            <person name="Grigoriev I.V."/>
            <person name="Szabo L.J."/>
            <person name="Martin F."/>
        </authorList>
    </citation>
    <scope>NUCLEOTIDE SEQUENCE [LARGE SCALE GENOMIC DNA]</scope>
    <source>
        <strain evidence="4">98AG31 / pathotype 3-4-7</strain>
    </source>
</reference>
<proteinExistence type="inferred from homology"/>
<dbReference type="Proteomes" id="UP000001072">
    <property type="component" value="Unassembled WGS sequence"/>
</dbReference>
<name>F4R7Y1_MELLP</name>
<dbReference type="InParanoid" id="F4R7Y1"/>
<dbReference type="GeneID" id="18921641"/>
<dbReference type="OrthoDB" id="412788at2759"/>
<dbReference type="NCBIfam" id="NF041278">
    <property type="entry name" value="CmcJ_NvfI_EfuI"/>
    <property type="match status" value="1"/>
</dbReference>
<evidence type="ECO:0000313" key="3">
    <source>
        <dbReference type="EMBL" id="EGG11398.1"/>
    </source>
</evidence>
<accession>F4R7Y1</accession>
<keyword evidence="4" id="KW-1185">Reference proteome</keyword>
<dbReference type="eggNOG" id="ENOG502RSDF">
    <property type="taxonomic scope" value="Eukaryota"/>
</dbReference>
<gene>
    <name evidence="3" type="ORF">MELLADRAFT_102330</name>
</gene>
<dbReference type="EMBL" id="GL883092">
    <property type="protein sequence ID" value="EGG11398.1"/>
    <property type="molecule type" value="Genomic_DNA"/>
</dbReference>
<evidence type="ECO:0000256" key="2">
    <source>
        <dbReference type="SAM" id="MobiDB-lite"/>
    </source>
</evidence>
<dbReference type="InterPro" id="IPR044053">
    <property type="entry name" value="AsaB-like"/>
</dbReference>
<dbReference type="VEuPathDB" id="FungiDB:MELLADRAFT_102330"/>
<evidence type="ECO:0008006" key="5">
    <source>
        <dbReference type="Google" id="ProtNLM"/>
    </source>
</evidence>
<organism evidence="4">
    <name type="scientific">Melampsora larici-populina (strain 98AG31 / pathotype 3-4-7)</name>
    <name type="common">Poplar leaf rust fungus</name>
    <dbReference type="NCBI Taxonomy" id="747676"/>
    <lineage>
        <taxon>Eukaryota</taxon>
        <taxon>Fungi</taxon>
        <taxon>Dikarya</taxon>
        <taxon>Basidiomycota</taxon>
        <taxon>Pucciniomycotina</taxon>
        <taxon>Pucciniomycetes</taxon>
        <taxon>Pucciniales</taxon>
        <taxon>Melampsoraceae</taxon>
        <taxon>Melampsora</taxon>
    </lineage>
</organism>
<dbReference type="PANTHER" id="PTHR34598:SF3">
    <property type="entry name" value="OXIDOREDUCTASE AN1597"/>
    <property type="match status" value="1"/>
</dbReference>
<sequence length="241" mass="27542">MEFGFEVLWQTPSDISYEEFGTIIGSDERFEVTKRYRTTTCDLLKTRLGADRVVAWNHHIRRSAVTPETEPDHPSSTLPATRAHVDQSDNRAREAISSELGFKTSEELQAWVSRGGRATMINLWRPLKGPVRYAPLTVCDGRSVRPTELVRCNDYFGEHFSVGYHESQRWYYISDQMPSEPILILCYDSAVDPVLNAKIDELHRASCCPHTAALSPENTDVTDTRESIEVRTYAFWDPPTR</sequence>